<dbReference type="Pfam" id="PF01910">
    <property type="entry name" value="Thiamine_BP"/>
    <property type="match status" value="1"/>
</dbReference>
<feature type="compositionally biased region" description="Basic and acidic residues" evidence="1">
    <location>
        <begin position="1"/>
        <end position="16"/>
    </location>
</feature>
<dbReference type="EMBL" id="CP157483">
    <property type="protein sequence ID" value="XBO41966.1"/>
    <property type="molecule type" value="Genomic_DNA"/>
</dbReference>
<evidence type="ECO:0000259" key="2">
    <source>
        <dbReference type="Pfam" id="PF01910"/>
    </source>
</evidence>
<evidence type="ECO:0000259" key="3">
    <source>
        <dbReference type="Pfam" id="PF13309"/>
    </source>
</evidence>
<dbReference type="InterPro" id="IPR029756">
    <property type="entry name" value="MTH1187/YkoF-like"/>
</dbReference>
<name>A0AAU7JNY2_9MICO</name>
<dbReference type="Gene3D" id="3.30.70.930">
    <property type="match status" value="1"/>
</dbReference>
<reference evidence="4" key="1">
    <citation type="submission" date="2024-05" db="EMBL/GenBank/DDBJ databases">
        <authorList>
            <person name="Kim S."/>
            <person name="Heo J."/>
            <person name="Choi H."/>
            <person name="Choi Y."/>
            <person name="Kwon S.-W."/>
            <person name="Kim Y."/>
        </authorList>
    </citation>
    <scope>NUCLEOTIDE SEQUENCE</scope>
    <source>
        <strain evidence="4">KACC 23699</strain>
    </source>
</reference>
<evidence type="ECO:0000256" key="1">
    <source>
        <dbReference type="SAM" id="MobiDB-lite"/>
    </source>
</evidence>
<dbReference type="RefSeq" id="WP_406829367.1">
    <property type="nucleotide sequence ID" value="NZ_CP157483.1"/>
</dbReference>
<sequence>MRVRVEFTTEPFHGEDDQLPPHVTASADALRQVGLAPDLGPLGTSVEGEAEVVVDAVGSALKEALSHGATRVTLTVSDLDAAIAPAAPVVATDLSDGLARLIAEVEAELGGSLAELPRAQKQHAVRLLEERGAFEMRRSAETVAEALGLTRFTVYNYLNRIREADADAHA</sequence>
<proteinExistence type="predicted"/>
<dbReference type="InterPro" id="IPR039445">
    <property type="entry name" value="DauR-like_HTH"/>
</dbReference>
<dbReference type="PANTHER" id="PTHR35568:SF1">
    <property type="entry name" value="TRANSCRIPTIONAL REGULATOR DAUR"/>
    <property type="match status" value="1"/>
</dbReference>
<evidence type="ECO:0000313" key="4">
    <source>
        <dbReference type="EMBL" id="XBO41966.1"/>
    </source>
</evidence>
<dbReference type="InterPro" id="IPR002767">
    <property type="entry name" value="Thiamine_BP"/>
</dbReference>
<feature type="domain" description="Transcriptional regulator DauR-like HTH" evidence="3">
    <location>
        <begin position="99"/>
        <end position="159"/>
    </location>
</feature>
<organism evidence="4">
    <name type="scientific">Pedococcus sp. KACC 23699</name>
    <dbReference type="NCBI Taxonomy" id="3149228"/>
    <lineage>
        <taxon>Bacteria</taxon>
        <taxon>Bacillati</taxon>
        <taxon>Actinomycetota</taxon>
        <taxon>Actinomycetes</taxon>
        <taxon>Micrococcales</taxon>
        <taxon>Intrasporangiaceae</taxon>
        <taxon>Pedococcus</taxon>
    </lineage>
</organism>
<dbReference type="Pfam" id="PF13309">
    <property type="entry name" value="HTH_22"/>
    <property type="match status" value="1"/>
</dbReference>
<feature type="region of interest" description="Disordered" evidence="1">
    <location>
        <begin position="1"/>
        <end position="21"/>
    </location>
</feature>
<dbReference type="InterPro" id="IPR039446">
    <property type="entry name" value="DauR-like"/>
</dbReference>
<accession>A0AAU7JNY2</accession>
<dbReference type="PANTHER" id="PTHR35568">
    <property type="entry name" value="TRANSCRIPTIONAL REGULATOR DAUR"/>
    <property type="match status" value="1"/>
</dbReference>
<feature type="domain" description="Thiamine-binding protein" evidence="2">
    <location>
        <begin position="5"/>
        <end position="76"/>
    </location>
</feature>
<dbReference type="AlphaFoldDB" id="A0AAU7JNY2"/>
<protein>
    <submittedName>
        <fullName evidence="4">Helix-turn-helix domain-containing protein</fullName>
    </submittedName>
</protein>
<dbReference type="SUPFAM" id="SSF89957">
    <property type="entry name" value="MTH1187/YkoF-like"/>
    <property type="match status" value="1"/>
</dbReference>
<gene>
    <name evidence="4" type="ORF">ABEG17_10210</name>
</gene>